<comment type="subcellular location">
    <subcellularLocation>
        <location evidence="1">Cytoplasm</location>
        <location evidence="1">Cytoskeleton</location>
    </subcellularLocation>
    <subcellularLocation>
        <location evidence="8">Presynapse</location>
    </subcellularLocation>
</comment>
<feature type="compositionally biased region" description="Basic and acidic residues" evidence="10">
    <location>
        <begin position="890"/>
        <end position="900"/>
    </location>
</feature>
<feature type="region of interest" description="Disordered" evidence="10">
    <location>
        <begin position="879"/>
        <end position="900"/>
    </location>
</feature>
<evidence type="ECO:0000256" key="6">
    <source>
        <dbReference type="ARBA" id="ARBA00023212"/>
    </source>
</evidence>
<evidence type="ECO:0000256" key="4">
    <source>
        <dbReference type="ARBA" id="ARBA00023018"/>
    </source>
</evidence>
<evidence type="ECO:0000256" key="10">
    <source>
        <dbReference type="SAM" id="MobiDB-lite"/>
    </source>
</evidence>
<feature type="region of interest" description="Disordered" evidence="10">
    <location>
        <begin position="310"/>
        <end position="333"/>
    </location>
</feature>
<evidence type="ECO:0000256" key="8">
    <source>
        <dbReference type="ARBA" id="ARBA00034106"/>
    </source>
</evidence>
<evidence type="ECO:0000313" key="11">
    <source>
        <dbReference type="EMBL" id="TNN19459.1"/>
    </source>
</evidence>
<feature type="coiled-coil region" evidence="9">
    <location>
        <begin position="425"/>
        <end position="528"/>
    </location>
</feature>
<evidence type="ECO:0000256" key="9">
    <source>
        <dbReference type="SAM" id="Coils"/>
    </source>
</evidence>
<dbReference type="Pfam" id="PF10174">
    <property type="entry name" value="Cast"/>
    <property type="match status" value="2"/>
</dbReference>
<evidence type="ECO:0000256" key="2">
    <source>
        <dbReference type="ARBA" id="ARBA00022490"/>
    </source>
</evidence>
<feature type="compositionally biased region" description="Polar residues" evidence="10">
    <location>
        <begin position="879"/>
        <end position="889"/>
    </location>
</feature>
<keyword evidence="3" id="KW-0597">Phosphoprotein</keyword>
<dbReference type="GO" id="GO:0007274">
    <property type="term" value="P:neuromuscular synaptic transmission"/>
    <property type="evidence" value="ECO:0007669"/>
    <property type="project" value="TreeGrafter"/>
</dbReference>
<dbReference type="EMBL" id="SKCS01000050">
    <property type="protein sequence ID" value="TNN19459.1"/>
    <property type="molecule type" value="Genomic_DNA"/>
</dbReference>
<feature type="coiled-coil region" evidence="9">
    <location>
        <begin position="1594"/>
        <end position="1698"/>
    </location>
</feature>
<feature type="coiled-coil region" evidence="9">
    <location>
        <begin position="1486"/>
        <end position="1562"/>
    </location>
</feature>
<keyword evidence="7" id="KW-0966">Cell projection</keyword>
<feature type="coiled-coil region" evidence="9">
    <location>
        <begin position="2291"/>
        <end position="2325"/>
    </location>
</feature>
<keyword evidence="12" id="KW-1185">Reference proteome</keyword>
<feature type="coiled-coil region" evidence="9">
    <location>
        <begin position="1724"/>
        <end position="1836"/>
    </location>
</feature>
<feature type="coiled-coil region" evidence="9">
    <location>
        <begin position="2355"/>
        <end position="2389"/>
    </location>
</feature>
<dbReference type="GO" id="GO:0098882">
    <property type="term" value="F:structural constituent of presynaptic active zone"/>
    <property type="evidence" value="ECO:0007669"/>
    <property type="project" value="TreeGrafter"/>
</dbReference>
<feature type="compositionally biased region" description="Polar residues" evidence="10">
    <location>
        <begin position="118"/>
        <end position="127"/>
    </location>
</feature>
<feature type="coiled-coil region" evidence="9">
    <location>
        <begin position="1207"/>
        <end position="1234"/>
    </location>
</feature>
<dbReference type="InterPro" id="IPR019323">
    <property type="entry name" value="ELKS/CAST"/>
</dbReference>
<dbReference type="Gene3D" id="1.10.287.1490">
    <property type="match status" value="1"/>
</dbReference>
<evidence type="ECO:0000313" key="12">
    <source>
        <dbReference type="Proteomes" id="UP000311919"/>
    </source>
</evidence>
<feature type="coiled-coil region" evidence="9">
    <location>
        <begin position="1134"/>
        <end position="1182"/>
    </location>
</feature>
<evidence type="ECO:0000256" key="7">
    <source>
        <dbReference type="ARBA" id="ARBA00023273"/>
    </source>
</evidence>
<organism evidence="11 12">
    <name type="scientific">Schistosoma japonicum</name>
    <name type="common">Blood fluke</name>
    <dbReference type="NCBI Taxonomy" id="6182"/>
    <lineage>
        <taxon>Eukaryota</taxon>
        <taxon>Metazoa</taxon>
        <taxon>Spiralia</taxon>
        <taxon>Lophotrochozoa</taxon>
        <taxon>Platyhelminthes</taxon>
        <taxon>Trematoda</taxon>
        <taxon>Digenea</taxon>
        <taxon>Strigeidida</taxon>
        <taxon>Schistosomatoidea</taxon>
        <taxon>Schistosomatidae</taxon>
        <taxon>Schistosoma</taxon>
    </lineage>
</organism>
<dbReference type="PANTHER" id="PTHR18861">
    <property type="entry name" value="ELKS/RAB6-INTERACTING/CAST PROTEIN"/>
    <property type="match status" value="1"/>
</dbReference>
<dbReference type="GO" id="GO:0048788">
    <property type="term" value="C:cytoskeleton of presynaptic active zone"/>
    <property type="evidence" value="ECO:0007669"/>
    <property type="project" value="TreeGrafter"/>
</dbReference>
<proteinExistence type="predicted"/>
<evidence type="ECO:0000256" key="1">
    <source>
        <dbReference type="ARBA" id="ARBA00004245"/>
    </source>
</evidence>
<gene>
    <name evidence="11" type="ORF">EWB00_008925</name>
</gene>
<dbReference type="GO" id="GO:0030424">
    <property type="term" value="C:axon"/>
    <property type="evidence" value="ECO:0007669"/>
    <property type="project" value="UniProtKB-SubCell"/>
</dbReference>
<keyword evidence="2" id="KW-0963">Cytoplasm</keyword>
<sequence length="2394" mass="275979">MESGRHRSPYYRDNLNLSSHQYVEGVDSNPDIHDRQRPASVQDLEYGEMYDSGIQPHSTTPRLNNPYVDPLIEGDVRGIDHRAASLDRRGEYYGTLRGNFDSQSERLTRKSINRPSYTLESLSSNPGLSGALGLTNPTSGRRAHSYDMNLEKQGLTDYNSLLAAAGVATNPQIYGYPTNPLLDYSSNLGIQTFPTIGGLDYATLQRSGVYPALPQTQQPSIPVGLISHNPTTDITTLQRECVRLQHELHITREKLNACTISIRTFWSPELKRERAMRKEENAKYAILADHLHQLQLEKQTMLETLHNMESDLRQERDKRNRSRFSGMNDSDGMSELDLAKRQVDELTLENHQLKKSIEDADRRSANLKSSLNATEDSLRRLVDAVKAGKSSSVNVETTTATNLTTGDGSKSIGGGDQSSISTIKLDRIEADRAEISRLRNQLNEVSSRKSEVERQLIERNFELSRIKEDFDALLQEHRQLRQECESLRHDTRQTQTLQSLVDTKESKILTLENEIRLLEDEITRLRDDGLTTPNTSTSSGIDDLDKTLQVFRSNERILKSKIEMLNSEISKRECELYTLQSRLEMVDKQQQDQNHHINVLKEQVNTREHKISMLTADAEDFRKRIKEKESLLEKKSKALNTAQSAKRQTEQELTELKDQMDMKDRKISLLQRKIENVEDLLNDKETQLAAAQARLSRISTERVSSDGSRIGWEETLKDKDRQIERLKEARQRSESEIAEELETQKRLNTEFKNRLDILQKELDEKTTQLLEVRDETSDYRTSRFRLETEISQLQTQLSQKNSEVTTLQMEKQLLQKQITTESDMKFMQRTAELEGQLNHYMETSSKLQAEVDRLLRTIDTEKFDKENQLHELKEELRETQTNLNNLKRNQQTERKKSNQQIEELRQREENAMSDNEILKGIITDKDGRIRELEQALRESVRLTAEREIYASGRDDETRHLEQQVRELRNNLEHFQRERNNLSAQLASAQEELSDRENQLKTLEQECFQNYLPELEKLRRSNHEANLRVAAMIKLTQGREHTLTDQDRAALSTIPLFPNISLHGAWSGLSGGLENIGTASGTGRSGYLAPYHTGSGGSLSPHLAGSAFQFIGNTSSGVVGGRASVPGQPMASPDVIMLTKMLQEKENMLQQHLQELTRLRFQNSELEIRLKATQRELDTKATRLNVLETAHLSSTTGLHDIDTRSASNNQLSKELAVLRKTNQELSVKFNQLQMELDERSRSGTSINVGGYDRLKSSVGLHTTDFTEMATLRRELASAKAEREVEVASLNSQMELIKRERDDFNEKLNETKSDLTEKINQLRSLEAEKDKLVLEKDALQKKYESVLNQLSEKSEKLKQTEQDCAKSHIEEIKRQKADLDDLKHHIGYLQNTIKERETRIESIEKESFKLRDELTNMRKQLATAEAEVKSLRDDAVYREERIKQMQAQYTEELARLRCTSQEQVTRIGHLEMKLDEKGHQLKSQTSEIRCQADEITRLQSTIEETNNRLTVNQKRAEERETRLRKLENENHDLLDEIHGLRKGNTELESQIDSLRQRLLDRQESTDPISALSSGLPLTTRMYQPSLGISTTSNQELDRLRKQHSEMKTTCEQTQKSLEEVQIQYDQMKIQYDNLQLQMEHEVEKRKKLEELLNNKADELKGQISVLNTTTQPTQHLTLKIEELRKELERKEAQIICLNKQIDRQYTSSSITPDTRQMDSTNQQLLIADLQVRLRQAIEDRDVAREQLATNLARTETSTLDVQQQYMMDKQNLQQQITNLTQTMQNATNESERYQREFKQASSRVQQLSRQLQETQSNCDSIARQRDSLRDQLDQLKRSMGRSGSGTMSSIFGITSSAGGMRPASAGPGSYDSVPVYGSTAGTAHLSREMDRLHRECEHLQNQLKISQESEQEARILVDSLQNDIKSHANDVEKLKEQINELEKQKVERDNELTKTQRELQVQADETKDKLTNTQQLLIEKTNQLENAVNQLNNVRQYCSELELRVNEMSQRLNMAESHTQLQADELKRFHQLEIECNQLRNEIKAKVGEVQHLQLQLDQLNREYQNQERRIEQMTIELSTAQANTNQMKQEIQQFKERNKELEIQLTNTSQTIKESETETLNILRAELKDSQLIKQRLQDQLNTLEVDLSSTRQELDEKARTLEILENTQLRKQSEEIASLQKELTNARIQIEELGGPIEPGSKSRGSPLKVEIDALKREISKRDDILSRIEKECQEKHLHRIEVMQSQLRRFEEETANLNQVLDEQRVGLEERDLVIRQLRSDQAQGSLIELEKLKVEHSSCKDKIEQLNKRITTLNKQVEDQSDEILTIKLESLTASLCEKEANIALMELTAPKNAASNQALEKLRAERDQLQQQQKQLSNTRAMLLEEKMSRR</sequence>
<keyword evidence="4" id="KW-0770">Synapse</keyword>
<evidence type="ECO:0000256" key="3">
    <source>
        <dbReference type="ARBA" id="ARBA00022553"/>
    </source>
</evidence>
<feature type="coiled-coil region" evidence="9">
    <location>
        <begin position="1880"/>
        <end position="2261"/>
    </location>
</feature>
<dbReference type="PANTHER" id="PTHR18861:SF0">
    <property type="entry name" value="BRUCHPILOT, ISOFORM J"/>
    <property type="match status" value="1"/>
</dbReference>
<reference evidence="11 12" key="1">
    <citation type="submission" date="2019-03" db="EMBL/GenBank/DDBJ databases">
        <title>An improved genome assembly of the fluke Schistosoma japonicum.</title>
        <authorList>
            <person name="Hu W."/>
            <person name="Luo F."/>
            <person name="Yin M."/>
            <person name="Mo X."/>
            <person name="Sun C."/>
            <person name="Wu Q."/>
            <person name="Zhu B."/>
            <person name="Xiang M."/>
            <person name="Wang J."/>
            <person name="Wang Y."/>
            <person name="Zhang T."/>
            <person name="Xu B."/>
            <person name="Zheng H."/>
            <person name="Feng Z."/>
        </authorList>
    </citation>
    <scope>NUCLEOTIDE SEQUENCE [LARGE SCALE GENOMIC DNA]</scope>
    <source>
        <strain evidence="11">HuSjv2</strain>
        <tissue evidence="11">Worms</tissue>
    </source>
</reference>
<evidence type="ECO:0000256" key="5">
    <source>
        <dbReference type="ARBA" id="ARBA00023054"/>
    </source>
</evidence>
<dbReference type="GO" id="GO:0048167">
    <property type="term" value="P:regulation of synaptic plasticity"/>
    <property type="evidence" value="ECO:0007669"/>
    <property type="project" value="TreeGrafter"/>
</dbReference>
<protein>
    <submittedName>
        <fullName evidence="11">ELKS/Rab6-interacting/CAST family member 1</fullName>
    </submittedName>
</protein>
<keyword evidence="5 9" id="KW-0175">Coiled coil</keyword>
<feature type="coiled-coil region" evidence="9">
    <location>
        <begin position="957"/>
        <end position="1005"/>
    </location>
</feature>
<comment type="caution">
    <text evidence="11">The sequence shown here is derived from an EMBL/GenBank/DDBJ whole genome shotgun (WGS) entry which is preliminary data.</text>
</comment>
<feature type="region of interest" description="Disordered" evidence="10">
    <location>
        <begin position="118"/>
        <end position="140"/>
    </location>
</feature>
<dbReference type="Proteomes" id="UP000311919">
    <property type="component" value="Unassembled WGS sequence"/>
</dbReference>
<dbReference type="OrthoDB" id="2019763at2759"/>
<dbReference type="Gene3D" id="1.20.1170.10">
    <property type="match status" value="1"/>
</dbReference>
<dbReference type="STRING" id="6182.A0A4Z2DSM3"/>
<feature type="coiled-coil region" evidence="9">
    <location>
        <begin position="618"/>
        <end position="817"/>
    </location>
</feature>
<accession>A0A4Z2DSM3</accession>
<feature type="coiled-coil region" evidence="9">
    <location>
        <begin position="1278"/>
        <end position="1432"/>
    </location>
</feature>
<keyword evidence="6" id="KW-0206">Cytoskeleton</keyword>
<name>A0A4Z2DSM3_SCHJA</name>